<dbReference type="AlphaFoldDB" id="A0A8J5T6C5"/>
<keyword evidence="2" id="KW-1185">Reference proteome</keyword>
<dbReference type="GO" id="GO:0043007">
    <property type="term" value="P:maintenance of rDNA"/>
    <property type="evidence" value="ECO:0007669"/>
    <property type="project" value="TreeGrafter"/>
</dbReference>
<dbReference type="GO" id="GO:2000042">
    <property type="term" value="P:negative regulation of double-strand break repair via homologous recombination"/>
    <property type="evidence" value="ECO:0007669"/>
    <property type="project" value="TreeGrafter"/>
</dbReference>
<organism evidence="1 2">
    <name type="scientific">Homarus americanus</name>
    <name type="common">American lobster</name>
    <dbReference type="NCBI Taxonomy" id="6706"/>
    <lineage>
        <taxon>Eukaryota</taxon>
        <taxon>Metazoa</taxon>
        <taxon>Ecdysozoa</taxon>
        <taxon>Arthropoda</taxon>
        <taxon>Crustacea</taxon>
        <taxon>Multicrustacea</taxon>
        <taxon>Malacostraca</taxon>
        <taxon>Eumalacostraca</taxon>
        <taxon>Eucarida</taxon>
        <taxon>Decapoda</taxon>
        <taxon>Pleocyemata</taxon>
        <taxon>Astacidea</taxon>
        <taxon>Nephropoidea</taxon>
        <taxon>Nephropidae</taxon>
        <taxon>Homarus</taxon>
    </lineage>
</organism>
<dbReference type="Proteomes" id="UP000747542">
    <property type="component" value="Unassembled WGS sequence"/>
</dbReference>
<dbReference type="GO" id="GO:0006281">
    <property type="term" value="P:DNA repair"/>
    <property type="evidence" value="ECO:0007669"/>
    <property type="project" value="TreeGrafter"/>
</dbReference>
<evidence type="ECO:0000313" key="2">
    <source>
        <dbReference type="Proteomes" id="UP000747542"/>
    </source>
</evidence>
<dbReference type="GO" id="GO:0016607">
    <property type="term" value="C:nuclear speck"/>
    <property type="evidence" value="ECO:0007669"/>
    <property type="project" value="TreeGrafter"/>
</dbReference>
<reference evidence="1" key="1">
    <citation type="journal article" date="2021" name="Sci. Adv.">
        <title>The American lobster genome reveals insights on longevity, neural, and immune adaptations.</title>
        <authorList>
            <person name="Polinski J.M."/>
            <person name="Zimin A.V."/>
            <person name="Clark K.F."/>
            <person name="Kohn A.B."/>
            <person name="Sadowski N."/>
            <person name="Timp W."/>
            <person name="Ptitsyn A."/>
            <person name="Khanna P."/>
            <person name="Romanova D.Y."/>
            <person name="Williams P."/>
            <person name="Greenwood S.J."/>
            <person name="Moroz L.L."/>
            <person name="Walt D.R."/>
            <person name="Bodnar A.G."/>
        </authorList>
    </citation>
    <scope>NUCLEOTIDE SEQUENCE</scope>
    <source>
        <strain evidence="1">GMGI-L3</strain>
    </source>
</reference>
<dbReference type="InterPro" id="IPR032245">
    <property type="entry name" value="RMI2"/>
</dbReference>
<proteinExistence type="predicted"/>
<dbReference type="GO" id="GO:0005829">
    <property type="term" value="C:cytosol"/>
    <property type="evidence" value="ECO:0007669"/>
    <property type="project" value="TreeGrafter"/>
</dbReference>
<gene>
    <name evidence="1" type="primary">RMI2-L</name>
    <name evidence="1" type="ORF">Hamer_G017902</name>
</gene>
<dbReference type="OrthoDB" id="10024265at2759"/>
<comment type="caution">
    <text evidence="1">The sequence shown here is derived from an EMBL/GenBank/DDBJ whole genome shotgun (WGS) entry which is preliminary data.</text>
</comment>
<protein>
    <submittedName>
        <fullName evidence="1">RecQ-mediated genome instability protein 2-like</fullName>
    </submittedName>
</protein>
<dbReference type="GO" id="GO:0033045">
    <property type="term" value="P:regulation of sister chromatid segregation"/>
    <property type="evidence" value="ECO:0007669"/>
    <property type="project" value="TreeGrafter"/>
</dbReference>
<sequence length="140" mass="15821">MSGSKFDRPARKLHARDVLRLQFEGDELKFCEDGISVSVPLLWIQGHVVSYNEDKSEVILEDEGFMIKITNCQNNPCGSSWISEGQYVMVVGEINKVAGDKVVQTVKMSDLSASEIHQATWSYEVAEFKMLMKENPSIFE</sequence>
<dbReference type="EMBL" id="JAHLQT010010216">
    <property type="protein sequence ID" value="KAG7172921.1"/>
    <property type="molecule type" value="Genomic_DNA"/>
</dbReference>
<dbReference type="PANTHER" id="PTHR33962">
    <property type="entry name" value="RECQ-MEDIATED GENOME INSTABILITY PROTEIN 2 RMI2"/>
    <property type="match status" value="1"/>
</dbReference>
<evidence type="ECO:0000313" key="1">
    <source>
        <dbReference type="EMBL" id="KAG7172921.1"/>
    </source>
</evidence>
<dbReference type="PANTHER" id="PTHR33962:SF1">
    <property type="entry name" value="RECQ-MEDIATED GENOME INSTABILITY PROTEIN 2"/>
    <property type="match status" value="1"/>
</dbReference>
<dbReference type="Pfam" id="PF16100">
    <property type="entry name" value="RMI2"/>
    <property type="match status" value="1"/>
</dbReference>
<accession>A0A8J5T6C5</accession>
<name>A0A8J5T6C5_HOMAM</name>